<name>A0A9E7FHD5_9LILI</name>
<feature type="transmembrane region" description="Helical" evidence="1">
    <location>
        <begin position="6"/>
        <end position="28"/>
    </location>
</feature>
<evidence type="ECO:0000313" key="3">
    <source>
        <dbReference type="Proteomes" id="UP001055439"/>
    </source>
</evidence>
<sequence>MVFYSIVSSLLINIVFSHILLTLLTCTCNCLEHKMNQANLVLVSMLASLIVCPHAYLKFIFLLAI</sequence>
<keyword evidence="1" id="KW-1133">Transmembrane helix</keyword>
<gene>
    <name evidence="2" type="ORF">MUK42_36964</name>
</gene>
<organism evidence="2 3">
    <name type="scientific">Musa troglodytarum</name>
    <name type="common">fe'i banana</name>
    <dbReference type="NCBI Taxonomy" id="320322"/>
    <lineage>
        <taxon>Eukaryota</taxon>
        <taxon>Viridiplantae</taxon>
        <taxon>Streptophyta</taxon>
        <taxon>Embryophyta</taxon>
        <taxon>Tracheophyta</taxon>
        <taxon>Spermatophyta</taxon>
        <taxon>Magnoliopsida</taxon>
        <taxon>Liliopsida</taxon>
        <taxon>Zingiberales</taxon>
        <taxon>Musaceae</taxon>
        <taxon>Musa</taxon>
    </lineage>
</organism>
<protein>
    <submittedName>
        <fullName evidence="2">Uncharacterized protein</fullName>
    </submittedName>
</protein>
<proteinExistence type="predicted"/>
<evidence type="ECO:0000313" key="2">
    <source>
        <dbReference type="EMBL" id="URD95201.1"/>
    </source>
</evidence>
<keyword evidence="1" id="KW-0812">Transmembrane</keyword>
<reference evidence="2" key="1">
    <citation type="submission" date="2022-05" db="EMBL/GenBank/DDBJ databases">
        <title>The Musa troglodytarum L. genome provides insights into the mechanism of non-climacteric behaviour and enrichment of carotenoids.</title>
        <authorList>
            <person name="Wang J."/>
        </authorList>
    </citation>
    <scope>NUCLEOTIDE SEQUENCE</scope>
    <source>
        <tissue evidence="2">Leaf</tissue>
    </source>
</reference>
<keyword evidence="3" id="KW-1185">Reference proteome</keyword>
<dbReference type="AlphaFoldDB" id="A0A9E7FHD5"/>
<dbReference type="Proteomes" id="UP001055439">
    <property type="component" value="Chromosome 4"/>
</dbReference>
<evidence type="ECO:0000256" key="1">
    <source>
        <dbReference type="SAM" id="Phobius"/>
    </source>
</evidence>
<dbReference type="EMBL" id="CP097506">
    <property type="protein sequence ID" value="URD95201.1"/>
    <property type="molecule type" value="Genomic_DNA"/>
</dbReference>
<feature type="transmembrane region" description="Helical" evidence="1">
    <location>
        <begin position="40"/>
        <end position="64"/>
    </location>
</feature>
<keyword evidence="1" id="KW-0472">Membrane</keyword>
<accession>A0A9E7FHD5</accession>